<dbReference type="Gene3D" id="1.10.10.10">
    <property type="entry name" value="Winged helix-like DNA-binding domain superfamily/Winged helix DNA-binding domain"/>
    <property type="match status" value="1"/>
</dbReference>
<proteinExistence type="predicted"/>
<dbReference type="Pfam" id="PF13412">
    <property type="entry name" value="HTH_24"/>
    <property type="match status" value="1"/>
</dbReference>
<protein>
    <submittedName>
        <fullName evidence="5">Lrp/AsnC family transcriptional regulator</fullName>
    </submittedName>
</protein>
<reference evidence="5" key="1">
    <citation type="submission" date="2024-02" db="EMBL/GenBank/DDBJ databases">
        <title>Genome sequences of strain Gemmobacter sp. JM10B15.</title>
        <authorList>
            <person name="Zhang M."/>
        </authorList>
    </citation>
    <scope>NUCLEOTIDE SEQUENCE</scope>
    <source>
        <strain evidence="5">JM10B15</strain>
    </source>
</reference>
<dbReference type="PROSITE" id="PS50956">
    <property type="entry name" value="HTH_ASNC_2"/>
    <property type="match status" value="1"/>
</dbReference>
<keyword evidence="2" id="KW-0238">DNA-binding</keyword>
<evidence type="ECO:0000256" key="3">
    <source>
        <dbReference type="ARBA" id="ARBA00023163"/>
    </source>
</evidence>
<keyword evidence="6" id="KW-1185">Reference proteome</keyword>
<keyword evidence="3" id="KW-0804">Transcription</keyword>
<organism evidence="5 6">
    <name type="scientific">Gemmobacter denitrificans</name>
    <dbReference type="NCBI Taxonomy" id="3123040"/>
    <lineage>
        <taxon>Bacteria</taxon>
        <taxon>Pseudomonadati</taxon>
        <taxon>Pseudomonadota</taxon>
        <taxon>Alphaproteobacteria</taxon>
        <taxon>Rhodobacterales</taxon>
        <taxon>Paracoccaceae</taxon>
        <taxon>Gemmobacter</taxon>
    </lineage>
</organism>
<dbReference type="PANTHER" id="PTHR30154">
    <property type="entry name" value="LEUCINE-RESPONSIVE REGULATORY PROTEIN"/>
    <property type="match status" value="1"/>
</dbReference>
<accession>A0ABU8BTI1</accession>
<dbReference type="SUPFAM" id="SSF46785">
    <property type="entry name" value="Winged helix' DNA-binding domain"/>
    <property type="match status" value="1"/>
</dbReference>
<dbReference type="InterPro" id="IPR019888">
    <property type="entry name" value="Tscrpt_reg_AsnC-like"/>
</dbReference>
<evidence type="ECO:0000313" key="6">
    <source>
        <dbReference type="Proteomes" id="UP001431963"/>
    </source>
</evidence>
<dbReference type="CDD" id="cd00090">
    <property type="entry name" value="HTH_ARSR"/>
    <property type="match status" value="1"/>
</dbReference>
<dbReference type="Pfam" id="PF01037">
    <property type="entry name" value="AsnC_trans_reg"/>
    <property type="match status" value="1"/>
</dbReference>
<evidence type="ECO:0000256" key="2">
    <source>
        <dbReference type="ARBA" id="ARBA00023125"/>
    </source>
</evidence>
<dbReference type="EMBL" id="JBALHR010000003">
    <property type="protein sequence ID" value="MEH7828005.1"/>
    <property type="molecule type" value="Genomic_DNA"/>
</dbReference>
<comment type="caution">
    <text evidence="5">The sequence shown here is derived from an EMBL/GenBank/DDBJ whole genome shotgun (WGS) entry which is preliminary data.</text>
</comment>
<dbReference type="InterPro" id="IPR036388">
    <property type="entry name" value="WH-like_DNA-bd_sf"/>
</dbReference>
<dbReference type="InterPro" id="IPR019887">
    <property type="entry name" value="Tscrpt_reg_AsnC/Lrp_C"/>
</dbReference>
<evidence type="ECO:0000256" key="1">
    <source>
        <dbReference type="ARBA" id="ARBA00023015"/>
    </source>
</evidence>
<keyword evidence="1" id="KW-0805">Transcription regulation</keyword>
<dbReference type="PANTHER" id="PTHR30154:SF34">
    <property type="entry name" value="TRANSCRIPTIONAL REGULATOR AZLB"/>
    <property type="match status" value="1"/>
</dbReference>
<dbReference type="PROSITE" id="PS00519">
    <property type="entry name" value="HTH_ASNC_1"/>
    <property type="match status" value="1"/>
</dbReference>
<dbReference type="Gene3D" id="3.30.70.920">
    <property type="match status" value="1"/>
</dbReference>
<feature type="domain" description="HTH asnC-type" evidence="4">
    <location>
        <begin position="6"/>
        <end position="67"/>
    </location>
</feature>
<dbReference type="SMART" id="SM00344">
    <property type="entry name" value="HTH_ASNC"/>
    <property type="match status" value="1"/>
</dbReference>
<dbReference type="PRINTS" id="PR00033">
    <property type="entry name" value="HTHASNC"/>
</dbReference>
<evidence type="ECO:0000313" key="5">
    <source>
        <dbReference type="EMBL" id="MEH7828005.1"/>
    </source>
</evidence>
<dbReference type="Proteomes" id="UP001431963">
    <property type="component" value="Unassembled WGS sequence"/>
</dbReference>
<dbReference type="SUPFAM" id="SSF54909">
    <property type="entry name" value="Dimeric alpha+beta barrel"/>
    <property type="match status" value="1"/>
</dbReference>
<dbReference type="RefSeq" id="WP_335421502.1">
    <property type="nucleotide sequence ID" value="NZ_JBALHR010000003.1"/>
</dbReference>
<evidence type="ECO:0000259" key="4">
    <source>
        <dbReference type="PROSITE" id="PS50956"/>
    </source>
</evidence>
<dbReference type="InterPro" id="IPR036390">
    <property type="entry name" value="WH_DNA-bd_sf"/>
</dbReference>
<gene>
    <name evidence="5" type="ORF">V6590_07580</name>
</gene>
<dbReference type="InterPro" id="IPR000485">
    <property type="entry name" value="AsnC-type_HTH_dom"/>
</dbReference>
<dbReference type="InterPro" id="IPR019885">
    <property type="entry name" value="Tscrpt_reg_HTH_AsnC-type_CS"/>
</dbReference>
<sequence>MPPLDLDDFDRRILRLLQQDATLSTQDLAQAVGLSPSPCWRRVRRMQEAGLISGQVALVNRAALGLSALAYIHVTLIDHTEASIARFNDFVQRHPQIVECATITGADDYMLKVVAEGPEALEHFLMREMLALGLVRSSTTHFALRQVKLTTALPV</sequence>
<name>A0ABU8BTI1_9RHOB</name>
<dbReference type="InterPro" id="IPR011991">
    <property type="entry name" value="ArsR-like_HTH"/>
</dbReference>
<dbReference type="InterPro" id="IPR011008">
    <property type="entry name" value="Dimeric_a/b-barrel"/>
</dbReference>